<keyword evidence="2" id="KW-1185">Reference proteome</keyword>
<dbReference type="RefSeq" id="WP_173292171.1">
    <property type="nucleotide sequence ID" value="NZ_AP021888.1"/>
</dbReference>
<organism evidence="1 2">
    <name type="scientific">Thiosulfativibrio zosterae</name>
    <dbReference type="NCBI Taxonomy" id="2675053"/>
    <lineage>
        <taxon>Bacteria</taxon>
        <taxon>Pseudomonadati</taxon>
        <taxon>Pseudomonadota</taxon>
        <taxon>Gammaproteobacteria</taxon>
        <taxon>Thiotrichales</taxon>
        <taxon>Piscirickettsiaceae</taxon>
        <taxon>Thiosulfativibrio</taxon>
    </lineage>
</organism>
<dbReference type="KEGG" id="tzo:THMIRHAT_22030"/>
<sequence length="170" mass="19716">MSIEQSLIKSYLDEIGVNYHEKDEDTIVFPYTGDEDSKIMVVCRIMEDGEYFKMHTIKHLDDLMDNVADDKKNALKDWMLYENYKTKTGSWEYDPSDNDIHFSVEYPIEDGSLTMKQFTRGFAVVIKSADKIPEMKKILGLVSGEVDEKERKRQELLRQLQELESGSGSI</sequence>
<dbReference type="EMBL" id="AP021888">
    <property type="protein sequence ID" value="BBP44457.1"/>
    <property type="molecule type" value="Genomic_DNA"/>
</dbReference>
<accession>A0A6F8PR02</accession>
<name>A0A6F8PR02_9GAMM</name>
<gene>
    <name evidence="1" type="ORF">THMIRHAT_22030</name>
</gene>
<dbReference type="AlphaFoldDB" id="A0A6F8PR02"/>
<evidence type="ECO:0000313" key="1">
    <source>
        <dbReference type="EMBL" id="BBP44457.1"/>
    </source>
</evidence>
<evidence type="ECO:0008006" key="3">
    <source>
        <dbReference type="Google" id="ProtNLM"/>
    </source>
</evidence>
<proteinExistence type="predicted"/>
<reference evidence="2" key="1">
    <citation type="submission" date="2019-11" db="EMBL/GenBank/DDBJ databases">
        <title>Isolation and characterization of two novel species in the genus Thiomicrorhabdus.</title>
        <authorList>
            <person name="Mochizuki J."/>
            <person name="Kojima H."/>
            <person name="Fukui M."/>
        </authorList>
    </citation>
    <scope>NUCLEOTIDE SEQUENCE [LARGE SCALE GENOMIC DNA]</scope>
    <source>
        <strain evidence="2">AkT22</strain>
    </source>
</reference>
<protein>
    <recommendedName>
        <fullName evidence="3">YbjN domain-containing protein</fullName>
    </recommendedName>
</protein>
<dbReference type="Proteomes" id="UP000501466">
    <property type="component" value="Chromosome"/>
</dbReference>
<evidence type="ECO:0000313" key="2">
    <source>
        <dbReference type="Proteomes" id="UP000501466"/>
    </source>
</evidence>